<dbReference type="EC" id="5.3.1.9" evidence="4"/>
<evidence type="ECO:0000256" key="1">
    <source>
        <dbReference type="ARBA" id="ARBA00022432"/>
    </source>
</evidence>
<dbReference type="InterPro" id="IPR001672">
    <property type="entry name" value="G6P_Isomerase"/>
</dbReference>
<dbReference type="GO" id="GO:0005829">
    <property type="term" value="C:cytosol"/>
    <property type="evidence" value="ECO:0007669"/>
    <property type="project" value="TreeGrafter"/>
</dbReference>
<keyword evidence="1 4" id="KW-0312">Gluconeogenesis</keyword>
<dbReference type="GO" id="GO:0048029">
    <property type="term" value="F:monosaccharide binding"/>
    <property type="evidence" value="ECO:0007669"/>
    <property type="project" value="TreeGrafter"/>
</dbReference>
<keyword evidence="2 4" id="KW-0324">Glycolysis</keyword>
<comment type="similarity">
    <text evidence="4">Belongs to the GPI family.</text>
</comment>
<dbReference type="Pfam" id="PF00342">
    <property type="entry name" value="PGI"/>
    <property type="match status" value="1"/>
</dbReference>
<keyword evidence="3 4" id="KW-0413">Isomerase</keyword>
<evidence type="ECO:0000256" key="2">
    <source>
        <dbReference type="ARBA" id="ARBA00023152"/>
    </source>
</evidence>
<sequence>MSILKNSNKFKKGKFENIEIEFNLDENSTSDDNSLVKKFNEIYDGSLCNFTENKAASHFNYKKRTEEEFLEHHAELLNFAEDIRNSEANVYFFGIGGSNIAPKIFYDLYKDKGNNKFHFITGSDPEEFESIKVSDSDIAVIASKSFSTLETLDSYDRVCGKRVLKNTFAITSNISAATNFGIPKNNILKLNNDTGGRFSAWSPVNIVLPILIGKEGFNSFLDGGLKMDKICLDNENNPALFLSISDVLIRKSSNSIVVLNYDFKLRNFFEFAQQIEMESNGKSFNINNELVKNNTYLLFGGYGPKCQHSFFQSLFQGSEHINTYFIAEKTDNLNYKQMKAQVHSLRNPEIEISNNVENPHLSTRKQPVTVVELDDLTPCSIGQLFSLWENKSIFNSLHYSTNAFDQFGVELGKKNTKKFLQ</sequence>
<dbReference type="SUPFAM" id="SSF53697">
    <property type="entry name" value="SIS domain"/>
    <property type="match status" value="1"/>
</dbReference>
<dbReference type="EMBL" id="CP097966">
    <property type="protein sequence ID" value="URQ62969.1"/>
    <property type="molecule type" value="Genomic_DNA"/>
</dbReference>
<proteinExistence type="inferred from homology"/>
<dbReference type="Proteomes" id="UP001056381">
    <property type="component" value="Chromosome"/>
</dbReference>
<reference evidence="5" key="1">
    <citation type="submission" date="2022-05" db="EMBL/GenBank/DDBJ databases">
        <title>Single-amplified genomics reveal most streamlined microbe among free-living bacteria.</title>
        <authorList>
            <person name="Roda-Garcia J."/>
            <person name="Haro-Moreno J.M."/>
            <person name="Rodriguez-Valera F."/>
            <person name="Almagro-Moreno S."/>
            <person name="Lopez-Perez M."/>
        </authorList>
    </citation>
    <scope>NUCLEOTIDE SEQUENCE</scope>
    <source>
        <strain evidence="5">TMED112-D2-2</strain>
    </source>
</reference>
<dbReference type="InterPro" id="IPR046348">
    <property type="entry name" value="SIS_dom_sf"/>
</dbReference>
<name>A0A9Q8TYR7_9GAMM</name>
<dbReference type="PRINTS" id="PR00662">
    <property type="entry name" value="G6PISOMERASE"/>
</dbReference>
<dbReference type="GO" id="GO:0006096">
    <property type="term" value="P:glycolytic process"/>
    <property type="evidence" value="ECO:0007669"/>
    <property type="project" value="UniProtKB-KW"/>
</dbReference>
<dbReference type="GO" id="GO:0097367">
    <property type="term" value="F:carbohydrate derivative binding"/>
    <property type="evidence" value="ECO:0007669"/>
    <property type="project" value="InterPro"/>
</dbReference>
<dbReference type="PROSITE" id="PS51463">
    <property type="entry name" value="P_GLUCOSE_ISOMERASE_3"/>
    <property type="match status" value="1"/>
</dbReference>
<dbReference type="GO" id="GO:0006094">
    <property type="term" value="P:gluconeogenesis"/>
    <property type="evidence" value="ECO:0007669"/>
    <property type="project" value="UniProtKB-KW"/>
</dbReference>
<dbReference type="Gene3D" id="3.40.50.10490">
    <property type="entry name" value="Glucose-6-phosphate isomerase like protein, domain 1"/>
    <property type="match status" value="2"/>
</dbReference>
<comment type="pathway">
    <text evidence="4">Carbohydrate degradation; glycolysis; D-glyceraldehyde 3-phosphate and glycerone phosphate from D-glucose: step 2/4.</text>
</comment>
<protein>
    <recommendedName>
        <fullName evidence="4">Glucose-6-phosphate isomerase</fullName>
        <ecNumber evidence="4">5.3.1.9</ecNumber>
    </recommendedName>
</protein>
<gene>
    <name evidence="5" type="ORF">M9B40_04410</name>
</gene>
<dbReference type="PANTHER" id="PTHR11469:SF1">
    <property type="entry name" value="GLUCOSE-6-PHOSPHATE ISOMERASE"/>
    <property type="match status" value="1"/>
</dbReference>
<evidence type="ECO:0000313" key="5">
    <source>
        <dbReference type="EMBL" id="URQ62969.1"/>
    </source>
</evidence>
<evidence type="ECO:0000256" key="4">
    <source>
        <dbReference type="RuleBase" id="RU000612"/>
    </source>
</evidence>
<evidence type="ECO:0000256" key="3">
    <source>
        <dbReference type="ARBA" id="ARBA00023235"/>
    </source>
</evidence>
<keyword evidence="6" id="KW-1185">Reference proteome</keyword>
<dbReference type="PANTHER" id="PTHR11469">
    <property type="entry name" value="GLUCOSE-6-PHOSPHATE ISOMERASE"/>
    <property type="match status" value="1"/>
</dbReference>
<dbReference type="CDD" id="cd05016">
    <property type="entry name" value="SIS_PGI_2"/>
    <property type="match status" value="1"/>
</dbReference>
<dbReference type="GO" id="GO:0004347">
    <property type="term" value="F:glucose-6-phosphate isomerase activity"/>
    <property type="evidence" value="ECO:0007669"/>
    <property type="project" value="UniProtKB-EC"/>
</dbReference>
<comment type="catalytic activity">
    <reaction evidence="4">
        <text>alpha-D-glucose 6-phosphate = beta-D-fructose 6-phosphate</text>
        <dbReference type="Rhea" id="RHEA:11816"/>
        <dbReference type="ChEBI" id="CHEBI:57634"/>
        <dbReference type="ChEBI" id="CHEBI:58225"/>
        <dbReference type="EC" id="5.3.1.9"/>
    </reaction>
</comment>
<dbReference type="InterPro" id="IPR035482">
    <property type="entry name" value="SIS_PGI_2"/>
</dbReference>
<organism evidence="5 6">
    <name type="scientific">SAR86 cluster bacterium</name>
    <dbReference type="NCBI Taxonomy" id="2030880"/>
    <lineage>
        <taxon>Bacteria</taxon>
        <taxon>Pseudomonadati</taxon>
        <taxon>Pseudomonadota</taxon>
        <taxon>Gammaproteobacteria</taxon>
        <taxon>SAR86 cluster</taxon>
    </lineage>
</organism>
<evidence type="ECO:0000313" key="6">
    <source>
        <dbReference type="Proteomes" id="UP001056381"/>
    </source>
</evidence>
<accession>A0A9Q8TYR7</accession>
<dbReference type="AlphaFoldDB" id="A0A9Q8TYR7"/>
<dbReference type="GO" id="GO:0051156">
    <property type="term" value="P:glucose 6-phosphate metabolic process"/>
    <property type="evidence" value="ECO:0007669"/>
    <property type="project" value="TreeGrafter"/>
</dbReference>